<comment type="caution">
    <text evidence="2">The sequence shown here is derived from an EMBL/GenBank/DDBJ whole genome shotgun (WGS) entry which is preliminary data.</text>
</comment>
<dbReference type="Proteomes" id="UP001612915">
    <property type="component" value="Unassembled WGS sequence"/>
</dbReference>
<gene>
    <name evidence="2" type="ORF">ACIB24_21150</name>
</gene>
<accession>A0ABW8AUN2</accession>
<feature type="region of interest" description="Disordered" evidence="1">
    <location>
        <begin position="1"/>
        <end position="21"/>
    </location>
</feature>
<dbReference type="RefSeq" id="WP_398284186.1">
    <property type="nucleotide sequence ID" value="NZ_JBITLV010000008.1"/>
</dbReference>
<protein>
    <submittedName>
        <fullName evidence="2">Uncharacterized protein</fullName>
    </submittedName>
</protein>
<sequence length="89" mass="9891">MPVRFVRRSGWEPPTEVQLDDDELGPAERSALAVLAAVTTARLEGILRSQPHYTITISGDGPPTLLHLYDSQIPREARAFVRDLIGRAR</sequence>
<evidence type="ECO:0000313" key="2">
    <source>
        <dbReference type="EMBL" id="MFI7589582.1"/>
    </source>
</evidence>
<keyword evidence="3" id="KW-1185">Reference proteome</keyword>
<evidence type="ECO:0000313" key="3">
    <source>
        <dbReference type="Proteomes" id="UP001612915"/>
    </source>
</evidence>
<proteinExistence type="predicted"/>
<evidence type="ECO:0000256" key="1">
    <source>
        <dbReference type="SAM" id="MobiDB-lite"/>
    </source>
</evidence>
<name>A0ABW8AUN2_9ACTN</name>
<reference evidence="2 3" key="1">
    <citation type="submission" date="2024-10" db="EMBL/GenBank/DDBJ databases">
        <title>The Natural Products Discovery Center: Release of the First 8490 Sequenced Strains for Exploring Actinobacteria Biosynthetic Diversity.</title>
        <authorList>
            <person name="Kalkreuter E."/>
            <person name="Kautsar S.A."/>
            <person name="Yang D."/>
            <person name="Bader C.D."/>
            <person name="Teijaro C.N."/>
            <person name="Fluegel L."/>
            <person name="Davis C.M."/>
            <person name="Simpson J.R."/>
            <person name="Lauterbach L."/>
            <person name="Steele A.D."/>
            <person name="Gui C."/>
            <person name="Meng S."/>
            <person name="Li G."/>
            <person name="Viehrig K."/>
            <person name="Ye F."/>
            <person name="Su P."/>
            <person name="Kiefer A.F."/>
            <person name="Nichols A."/>
            <person name="Cepeda A.J."/>
            <person name="Yan W."/>
            <person name="Fan B."/>
            <person name="Jiang Y."/>
            <person name="Adhikari A."/>
            <person name="Zheng C.-J."/>
            <person name="Schuster L."/>
            <person name="Cowan T.M."/>
            <person name="Smanski M.J."/>
            <person name="Chevrette M.G."/>
            <person name="De Carvalho L.P.S."/>
            <person name="Shen B."/>
        </authorList>
    </citation>
    <scope>NUCLEOTIDE SEQUENCE [LARGE SCALE GENOMIC DNA]</scope>
    <source>
        <strain evidence="2 3">NPDC049639</strain>
    </source>
</reference>
<organism evidence="2 3">
    <name type="scientific">Spongisporangium articulatum</name>
    <dbReference type="NCBI Taxonomy" id="3362603"/>
    <lineage>
        <taxon>Bacteria</taxon>
        <taxon>Bacillati</taxon>
        <taxon>Actinomycetota</taxon>
        <taxon>Actinomycetes</taxon>
        <taxon>Kineosporiales</taxon>
        <taxon>Kineosporiaceae</taxon>
        <taxon>Spongisporangium</taxon>
    </lineage>
</organism>
<dbReference type="EMBL" id="JBITLV010000008">
    <property type="protein sequence ID" value="MFI7589582.1"/>
    <property type="molecule type" value="Genomic_DNA"/>
</dbReference>